<dbReference type="Proteomes" id="UP001589733">
    <property type="component" value="Unassembled WGS sequence"/>
</dbReference>
<protein>
    <submittedName>
        <fullName evidence="1">Nucleoside triphosphate pyrophosphohydrolase</fullName>
    </submittedName>
</protein>
<dbReference type="SUPFAM" id="SSF101386">
    <property type="entry name" value="all-alpha NTP pyrophosphatases"/>
    <property type="match status" value="1"/>
</dbReference>
<dbReference type="RefSeq" id="WP_380010247.1">
    <property type="nucleotide sequence ID" value="NZ_JBHLYR010000038.1"/>
</dbReference>
<dbReference type="CDD" id="cd11532">
    <property type="entry name" value="NTP-PPase_COG4997"/>
    <property type="match status" value="1"/>
</dbReference>
<keyword evidence="2" id="KW-1185">Reference proteome</keyword>
<gene>
    <name evidence="1" type="ORF">ACFFLM_12315</name>
</gene>
<organism evidence="1 2">
    <name type="scientific">Deinococcus oregonensis</name>
    <dbReference type="NCBI Taxonomy" id="1805970"/>
    <lineage>
        <taxon>Bacteria</taxon>
        <taxon>Thermotogati</taxon>
        <taxon>Deinococcota</taxon>
        <taxon>Deinococci</taxon>
        <taxon>Deinococcales</taxon>
        <taxon>Deinococcaceae</taxon>
        <taxon>Deinococcus</taxon>
    </lineage>
</organism>
<proteinExistence type="predicted"/>
<dbReference type="InterPro" id="IPR038735">
    <property type="entry name" value="MSMEG_1276-like_NTP-PPase_dom"/>
</dbReference>
<name>A0ABV6B0G0_9DEIO</name>
<accession>A0ABV6B0G0</accession>
<dbReference type="EMBL" id="JBHLYR010000038">
    <property type="protein sequence ID" value="MFB9992752.1"/>
    <property type="molecule type" value="Genomic_DNA"/>
</dbReference>
<evidence type="ECO:0000313" key="1">
    <source>
        <dbReference type="EMBL" id="MFB9992752.1"/>
    </source>
</evidence>
<sequence>MGKLVRDGIPALVGAGAVARILEMDEYAVALRAKLNEEVAEYLEAHDPEELADVLEVLHALAALHGLTPQDLEARRAAKADARGGFGRRVWMDF</sequence>
<comment type="caution">
    <text evidence="1">The sequence shown here is derived from an EMBL/GenBank/DDBJ whole genome shotgun (WGS) entry which is preliminary data.</text>
</comment>
<reference evidence="1 2" key="1">
    <citation type="submission" date="2024-09" db="EMBL/GenBank/DDBJ databases">
        <authorList>
            <person name="Sun Q."/>
            <person name="Mori K."/>
        </authorList>
    </citation>
    <scope>NUCLEOTIDE SEQUENCE [LARGE SCALE GENOMIC DNA]</scope>
    <source>
        <strain evidence="1 2">JCM 13503</strain>
    </source>
</reference>
<evidence type="ECO:0000313" key="2">
    <source>
        <dbReference type="Proteomes" id="UP001589733"/>
    </source>
</evidence>